<dbReference type="Proteomes" id="UP000037109">
    <property type="component" value="Unassembled WGS sequence"/>
</dbReference>
<feature type="transmembrane region" description="Helical" evidence="8">
    <location>
        <begin position="111"/>
        <end position="130"/>
    </location>
</feature>
<evidence type="ECO:0000256" key="7">
    <source>
        <dbReference type="ARBA" id="ARBA00023136"/>
    </source>
</evidence>
<dbReference type="GO" id="GO:0022857">
    <property type="term" value="F:transmembrane transporter activity"/>
    <property type="evidence" value="ECO:0007669"/>
    <property type="project" value="InterPro"/>
</dbReference>
<keyword evidence="4" id="KW-1003">Cell membrane</keyword>
<dbReference type="AlphaFoldDB" id="A0A0M0GJ96"/>
<dbReference type="STRING" id="1459.AF332_26235"/>
<evidence type="ECO:0000256" key="4">
    <source>
        <dbReference type="ARBA" id="ARBA00022475"/>
    </source>
</evidence>
<dbReference type="PANTHER" id="PTHR30472:SF37">
    <property type="entry name" value="FE(3+) DICITRATE TRANSPORT SYSTEM PERMEASE PROTEIN FECD-RELATED"/>
    <property type="match status" value="1"/>
</dbReference>
<keyword evidence="10" id="KW-1185">Reference proteome</keyword>
<comment type="similarity">
    <text evidence="2">Belongs to the binding-protein-dependent transport system permease family. FecCD subfamily.</text>
</comment>
<keyword evidence="5 8" id="KW-0812">Transmembrane</keyword>
<dbReference type="PATRIC" id="fig|1459.3.peg.5766"/>
<feature type="transmembrane region" description="Helical" evidence="8">
    <location>
        <begin position="230"/>
        <end position="257"/>
    </location>
</feature>
<dbReference type="InterPro" id="IPR000522">
    <property type="entry name" value="ABC_transptr_permease_BtuC"/>
</dbReference>
<reference evidence="10" key="1">
    <citation type="submission" date="2015-07" db="EMBL/GenBank/DDBJ databases">
        <title>Fjat-10036 dsm4.</title>
        <authorList>
            <person name="Liu B."/>
            <person name="Wang J."/>
            <person name="Zhu Y."/>
            <person name="Liu G."/>
            <person name="Chen Q."/>
            <person name="Chen Z."/>
            <person name="Lan J."/>
            <person name="Che J."/>
            <person name="Ge C."/>
            <person name="Shi H."/>
            <person name="Pan Z."/>
            <person name="Liu X."/>
        </authorList>
    </citation>
    <scope>NUCLEOTIDE SEQUENCE [LARGE SCALE GENOMIC DNA]</scope>
    <source>
        <strain evidence="10">DSM 4</strain>
    </source>
</reference>
<feature type="transmembrane region" description="Helical" evidence="8">
    <location>
        <begin position="142"/>
        <end position="162"/>
    </location>
</feature>
<evidence type="ECO:0000256" key="8">
    <source>
        <dbReference type="SAM" id="Phobius"/>
    </source>
</evidence>
<dbReference type="GO" id="GO:0005886">
    <property type="term" value="C:plasma membrane"/>
    <property type="evidence" value="ECO:0007669"/>
    <property type="project" value="UniProtKB-SubCell"/>
</dbReference>
<sequence length="325" mass="35418">MRKIMIVIFSFLLMVIFFTISLSVGTVTISLPDLFSSVMQKDSQFSFIVMEYRLPRSVISILAGFGLAVAGVILQSLVRNPLASPDVIGVTKGAGFFAALVIFLFPDSPAYVLPAAALFGAFFAFILLLIISKRLTISPAAFTLVGIAVGAIFQAGIQYLIVKFPTDINMALLWMSGSLWGRGWNEVLSLLPWIMILLPISWSQYQKLNVFQLGDEYSKALGLDIIRQRFLLLLLSVSLAGVSVASVGSIGFIGLIAPHIARQLVGGRHQYIIPLAALIGANLMLIGDSIGRVIIIPREVPVGVMTAIIGAPYFVYLLRKERKRN</sequence>
<evidence type="ECO:0000256" key="2">
    <source>
        <dbReference type="ARBA" id="ARBA00007935"/>
    </source>
</evidence>
<protein>
    <submittedName>
        <fullName evidence="9">Iron-dicitrate transporter subunit FecD</fullName>
    </submittedName>
</protein>
<organism evidence="9 10">
    <name type="scientific">Sporosarcina globispora</name>
    <name type="common">Bacillus globisporus</name>
    <dbReference type="NCBI Taxonomy" id="1459"/>
    <lineage>
        <taxon>Bacteria</taxon>
        <taxon>Bacillati</taxon>
        <taxon>Bacillota</taxon>
        <taxon>Bacilli</taxon>
        <taxon>Bacillales</taxon>
        <taxon>Caryophanaceae</taxon>
        <taxon>Sporosarcina</taxon>
    </lineage>
</organism>
<keyword evidence="7 8" id="KW-0472">Membrane</keyword>
<comment type="caution">
    <text evidence="9">The sequence shown here is derived from an EMBL/GenBank/DDBJ whole genome shotgun (WGS) entry which is preliminary data.</text>
</comment>
<dbReference type="CDD" id="cd06550">
    <property type="entry name" value="TM_ABC_iron-siderophores_like"/>
    <property type="match status" value="1"/>
</dbReference>
<dbReference type="PANTHER" id="PTHR30472">
    <property type="entry name" value="FERRIC ENTEROBACTIN TRANSPORT SYSTEM PERMEASE PROTEIN"/>
    <property type="match status" value="1"/>
</dbReference>
<proteinExistence type="inferred from homology"/>
<dbReference type="Gene3D" id="1.10.3470.10">
    <property type="entry name" value="ABC transporter involved in vitamin B12 uptake, BtuC"/>
    <property type="match status" value="1"/>
</dbReference>
<feature type="transmembrane region" description="Helical" evidence="8">
    <location>
        <begin position="299"/>
        <end position="318"/>
    </location>
</feature>
<feature type="transmembrane region" description="Helical" evidence="8">
    <location>
        <begin position="87"/>
        <end position="105"/>
    </location>
</feature>
<accession>A0A0M0GJ96</accession>
<dbReference type="Pfam" id="PF01032">
    <property type="entry name" value="FecCD"/>
    <property type="match status" value="1"/>
</dbReference>
<dbReference type="GO" id="GO:0033214">
    <property type="term" value="P:siderophore-iron import into cell"/>
    <property type="evidence" value="ECO:0007669"/>
    <property type="project" value="TreeGrafter"/>
</dbReference>
<evidence type="ECO:0000256" key="1">
    <source>
        <dbReference type="ARBA" id="ARBA00004651"/>
    </source>
</evidence>
<dbReference type="InterPro" id="IPR037294">
    <property type="entry name" value="ABC_BtuC-like"/>
</dbReference>
<evidence type="ECO:0000313" key="10">
    <source>
        <dbReference type="Proteomes" id="UP000037109"/>
    </source>
</evidence>
<dbReference type="FunFam" id="1.10.3470.10:FF:000001">
    <property type="entry name" value="Vitamin B12 ABC transporter permease BtuC"/>
    <property type="match status" value="1"/>
</dbReference>
<dbReference type="OrthoDB" id="9811721at2"/>
<dbReference type="RefSeq" id="WP_053437340.1">
    <property type="nucleotide sequence ID" value="NZ_LGUF01000007.1"/>
</dbReference>
<comment type="subcellular location">
    <subcellularLocation>
        <location evidence="1">Cell membrane</location>
        <topology evidence="1">Multi-pass membrane protein</topology>
    </subcellularLocation>
</comment>
<feature type="transmembrane region" description="Helical" evidence="8">
    <location>
        <begin position="269"/>
        <end position="287"/>
    </location>
</feature>
<dbReference type="SUPFAM" id="SSF81345">
    <property type="entry name" value="ABC transporter involved in vitamin B12 uptake, BtuC"/>
    <property type="match status" value="1"/>
</dbReference>
<name>A0A0M0GJ96_SPOGL</name>
<evidence type="ECO:0000313" key="9">
    <source>
        <dbReference type="EMBL" id="KON89975.1"/>
    </source>
</evidence>
<feature type="transmembrane region" description="Helical" evidence="8">
    <location>
        <begin position="58"/>
        <end position="78"/>
    </location>
</feature>
<keyword evidence="3" id="KW-0813">Transport</keyword>
<gene>
    <name evidence="9" type="primary">fecD</name>
    <name evidence="9" type="ORF">AF332_26235</name>
</gene>
<dbReference type="EMBL" id="LGUF01000007">
    <property type="protein sequence ID" value="KON89975.1"/>
    <property type="molecule type" value="Genomic_DNA"/>
</dbReference>
<evidence type="ECO:0000256" key="3">
    <source>
        <dbReference type="ARBA" id="ARBA00022448"/>
    </source>
</evidence>
<evidence type="ECO:0000256" key="6">
    <source>
        <dbReference type="ARBA" id="ARBA00022989"/>
    </source>
</evidence>
<keyword evidence="6 8" id="KW-1133">Transmembrane helix</keyword>
<evidence type="ECO:0000256" key="5">
    <source>
        <dbReference type="ARBA" id="ARBA00022692"/>
    </source>
</evidence>